<feature type="compositionally biased region" description="Basic and acidic residues" evidence="3">
    <location>
        <begin position="54"/>
        <end position="71"/>
    </location>
</feature>
<dbReference type="InterPro" id="IPR012875">
    <property type="entry name" value="SDHF4"/>
</dbReference>
<keyword evidence="5" id="KW-1185">Reference proteome</keyword>
<evidence type="ECO:0000313" key="4">
    <source>
        <dbReference type="EMBL" id="CAL4182505.1"/>
    </source>
</evidence>
<dbReference type="GO" id="GO:0034553">
    <property type="term" value="P:mitochondrial respiratory chain complex II assembly"/>
    <property type="evidence" value="ECO:0007669"/>
    <property type="project" value="TreeGrafter"/>
</dbReference>
<feature type="compositionally biased region" description="Basic and acidic residues" evidence="3">
    <location>
        <begin position="96"/>
        <end position="109"/>
    </location>
</feature>
<feature type="non-terminal residue" evidence="4">
    <location>
        <position position="109"/>
    </location>
</feature>
<dbReference type="GO" id="GO:0005739">
    <property type="term" value="C:mitochondrion"/>
    <property type="evidence" value="ECO:0007669"/>
    <property type="project" value="TreeGrafter"/>
</dbReference>
<comment type="similarity">
    <text evidence="1">Belongs to the SDHAF4 family.</text>
</comment>
<reference evidence="4 5" key="1">
    <citation type="submission" date="2024-05" db="EMBL/GenBank/DDBJ databases">
        <authorList>
            <person name="Wallberg A."/>
        </authorList>
    </citation>
    <scope>NUCLEOTIDE SEQUENCE [LARGE SCALE GENOMIC DNA]</scope>
</reference>
<organism evidence="4 5">
    <name type="scientific">Meganyctiphanes norvegica</name>
    <name type="common">Northern krill</name>
    <name type="synonym">Thysanopoda norvegica</name>
    <dbReference type="NCBI Taxonomy" id="48144"/>
    <lineage>
        <taxon>Eukaryota</taxon>
        <taxon>Metazoa</taxon>
        <taxon>Ecdysozoa</taxon>
        <taxon>Arthropoda</taxon>
        <taxon>Crustacea</taxon>
        <taxon>Multicrustacea</taxon>
        <taxon>Malacostraca</taxon>
        <taxon>Eumalacostraca</taxon>
        <taxon>Eucarida</taxon>
        <taxon>Euphausiacea</taxon>
        <taxon>Euphausiidae</taxon>
        <taxon>Meganyctiphanes</taxon>
    </lineage>
</organism>
<sequence>MSSMLLKQSFYWFVGIVQSWKVGTYSMSSSASSKDGDACGRSAPKKAKTPIGKLDNEELKEGMHPHQEKEPLAAFPDNTNPTTGEIGGPRGPEPTRYGDWERKGRVSDF</sequence>
<dbReference type="EMBL" id="CAXKWB010060040">
    <property type="protein sequence ID" value="CAL4182505.1"/>
    <property type="molecule type" value="Genomic_DNA"/>
</dbReference>
<evidence type="ECO:0000256" key="2">
    <source>
        <dbReference type="ARBA" id="ARBA00022170"/>
    </source>
</evidence>
<name>A0AAV2SBN7_MEGNR</name>
<protein>
    <recommendedName>
        <fullName evidence="2">Succinate dehydrogenase assembly factor 4, mitochondrial</fullName>
    </recommendedName>
</protein>
<comment type="caution">
    <text evidence="4">The sequence shown here is derived from an EMBL/GenBank/DDBJ whole genome shotgun (WGS) entry which is preliminary data.</text>
</comment>
<dbReference type="PANTHER" id="PTHR28524">
    <property type="entry name" value="SUCCINATE DEHYDROGENASE ASSEMBLY FACTOR 4, MITOCHONDRIAL"/>
    <property type="match status" value="1"/>
</dbReference>
<dbReference type="AlphaFoldDB" id="A0AAV2SBN7"/>
<evidence type="ECO:0000313" key="5">
    <source>
        <dbReference type="Proteomes" id="UP001497623"/>
    </source>
</evidence>
<dbReference type="Pfam" id="PF07896">
    <property type="entry name" value="DUF1674"/>
    <property type="match status" value="1"/>
</dbReference>
<dbReference type="PANTHER" id="PTHR28524:SF3">
    <property type="entry name" value="SUCCINATE DEHYDROGENASE ASSEMBLY FACTOR 4, MITOCHONDRIAL"/>
    <property type="match status" value="1"/>
</dbReference>
<proteinExistence type="inferred from homology"/>
<evidence type="ECO:0000256" key="3">
    <source>
        <dbReference type="SAM" id="MobiDB-lite"/>
    </source>
</evidence>
<gene>
    <name evidence="4" type="ORF">MNOR_LOCUS35586</name>
</gene>
<evidence type="ECO:0000256" key="1">
    <source>
        <dbReference type="ARBA" id="ARBA00005701"/>
    </source>
</evidence>
<accession>A0AAV2SBN7</accession>
<feature type="region of interest" description="Disordered" evidence="3">
    <location>
        <begin position="27"/>
        <end position="109"/>
    </location>
</feature>
<dbReference type="Proteomes" id="UP001497623">
    <property type="component" value="Unassembled WGS sequence"/>
</dbReference>